<dbReference type="AlphaFoldDB" id="A0A1Z3HJ20"/>
<evidence type="ECO:0000256" key="1">
    <source>
        <dbReference type="ARBA" id="ARBA00008857"/>
    </source>
</evidence>
<dbReference type="Gene3D" id="1.10.150.130">
    <property type="match status" value="1"/>
</dbReference>
<dbReference type="InterPro" id="IPR010998">
    <property type="entry name" value="Integrase_recombinase_N"/>
</dbReference>
<gene>
    <name evidence="5" type="ORF">XM38_012510</name>
</gene>
<dbReference type="PANTHER" id="PTHR30349">
    <property type="entry name" value="PHAGE INTEGRASE-RELATED"/>
    <property type="match status" value="1"/>
</dbReference>
<reference evidence="5 6" key="1">
    <citation type="journal article" date="2016" name="Biochim. Biophys. Acta">
        <title>Characterization of red-shifted phycobilisomes isolated from the chlorophyll f-containing cyanobacterium Halomicronema hongdechloris.</title>
        <authorList>
            <person name="Li Y."/>
            <person name="Lin Y."/>
            <person name="Garvey C.J."/>
            <person name="Birch D."/>
            <person name="Corkery R.W."/>
            <person name="Loughlin P.C."/>
            <person name="Scheer H."/>
            <person name="Willows R.D."/>
            <person name="Chen M."/>
        </authorList>
    </citation>
    <scope>NUCLEOTIDE SEQUENCE [LARGE SCALE GENOMIC DNA]</scope>
    <source>
        <strain evidence="5 6">C2206</strain>
    </source>
</reference>
<organism evidence="5 6">
    <name type="scientific">Halomicronema hongdechloris C2206</name>
    <dbReference type="NCBI Taxonomy" id="1641165"/>
    <lineage>
        <taxon>Bacteria</taxon>
        <taxon>Bacillati</taxon>
        <taxon>Cyanobacteriota</taxon>
        <taxon>Cyanophyceae</taxon>
        <taxon>Nodosilineales</taxon>
        <taxon>Nodosilineaceae</taxon>
        <taxon>Halomicronema</taxon>
    </lineage>
</organism>
<dbReference type="InterPro" id="IPR002104">
    <property type="entry name" value="Integrase_catalytic"/>
</dbReference>
<dbReference type="InterPro" id="IPR011010">
    <property type="entry name" value="DNA_brk_join_enz"/>
</dbReference>
<dbReference type="InterPro" id="IPR013762">
    <property type="entry name" value="Integrase-like_cat_sf"/>
</dbReference>
<name>A0A1Z3HJ20_9CYAN</name>
<dbReference type="GO" id="GO:0015074">
    <property type="term" value="P:DNA integration"/>
    <property type="evidence" value="ECO:0007669"/>
    <property type="project" value="InterPro"/>
</dbReference>
<dbReference type="Pfam" id="PF00589">
    <property type="entry name" value="Phage_integrase"/>
    <property type="match status" value="1"/>
</dbReference>
<dbReference type="GO" id="GO:0006310">
    <property type="term" value="P:DNA recombination"/>
    <property type="evidence" value="ECO:0007669"/>
    <property type="project" value="UniProtKB-KW"/>
</dbReference>
<dbReference type="SUPFAM" id="SSF56349">
    <property type="entry name" value="DNA breaking-rejoining enzymes"/>
    <property type="match status" value="1"/>
</dbReference>
<dbReference type="OrthoDB" id="530235at2"/>
<dbReference type="RefSeq" id="WP_080811588.1">
    <property type="nucleotide sequence ID" value="NZ_CP021983.2"/>
</dbReference>
<accession>A0A1Z3HJ20</accession>
<protein>
    <submittedName>
        <fullName evidence="5">Site-specific recombinase XerD</fullName>
    </submittedName>
</protein>
<evidence type="ECO:0000256" key="2">
    <source>
        <dbReference type="ARBA" id="ARBA00023125"/>
    </source>
</evidence>
<sequence length="365" mass="41773">MPRTPKGEVAIANKEGWIQLRWRHHGKRYYLSLGLRYDPINVEVAKRRASEIRLDMLSNNFDATLGKYRTDPSQQPQIITAVDLFERFIEWKAKRVQARTLEKYYGLVTWLREYFGDGAVGSEDTADDFLQWLMENLEPSTVFERLGLLKAAWDWGIEQELVTANPWSELTIRKSPKQKPRAFSRDEVKRIIQGFRDSPYYCHYADYVQFKFATGCRTGEVNGLRWRHLNEDCTVVWLGEAYSHGEFKDTKTKKPREVKLSASLAEMLRSRMSAGVEGDDLVFPAPEGGPMDAKNFSARGWAKVLAAAGIEYRSAYHTRHTFVSHALASGMNPVEVAAITGHNVKTLYENYAGLIKSHPETPNLF</sequence>
<dbReference type="STRING" id="1641165.XM38_18465"/>
<evidence type="ECO:0000313" key="6">
    <source>
        <dbReference type="Proteomes" id="UP000191901"/>
    </source>
</evidence>
<evidence type="ECO:0000313" key="5">
    <source>
        <dbReference type="EMBL" id="ASC70314.1"/>
    </source>
</evidence>
<dbReference type="Proteomes" id="UP000191901">
    <property type="component" value="Chromosome"/>
</dbReference>
<comment type="similarity">
    <text evidence="1">Belongs to the 'phage' integrase family.</text>
</comment>
<keyword evidence="2" id="KW-0238">DNA-binding</keyword>
<dbReference type="InterPro" id="IPR050090">
    <property type="entry name" value="Tyrosine_recombinase_XerCD"/>
</dbReference>
<feature type="domain" description="Tyr recombinase" evidence="4">
    <location>
        <begin position="178"/>
        <end position="364"/>
    </location>
</feature>
<evidence type="ECO:0000256" key="3">
    <source>
        <dbReference type="ARBA" id="ARBA00023172"/>
    </source>
</evidence>
<dbReference type="Gene3D" id="1.10.443.10">
    <property type="entry name" value="Intergrase catalytic core"/>
    <property type="match status" value="1"/>
</dbReference>
<dbReference type="GO" id="GO:0003677">
    <property type="term" value="F:DNA binding"/>
    <property type="evidence" value="ECO:0007669"/>
    <property type="project" value="UniProtKB-KW"/>
</dbReference>
<proteinExistence type="inferred from homology"/>
<dbReference type="EMBL" id="CP021983">
    <property type="protein sequence ID" value="ASC70314.1"/>
    <property type="molecule type" value="Genomic_DNA"/>
</dbReference>
<dbReference type="PROSITE" id="PS51898">
    <property type="entry name" value="TYR_RECOMBINASE"/>
    <property type="match status" value="1"/>
</dbReference>
<evidence type="ECO:0000259" key="4">
    <source>
        <dbReference type="PROSITE" id="PS51898"/>
    </source>
</evidence>
<keyword evidence="3" id="KW-0233">DNA recombination</keyword>
<dbReference type="KEGG" id="hhg:XM38_012510"/>
<dbReference type="CDD" id="cd00796">
    <property type="entry name" value="INT_Rci_Hp1_C"/>
    <property type="match status" value="1"/>
</dbReference>
<keyword evidence="6" id="KW-1185">Reference proteome</keyword>
<dbReference type="PANTHER" id="PTHR30349:SF64">
    <property type="entry name" value="PROPHAGE INTEGRASE INTD-RELATED"/>
    <property type="match status" value="1"/>
</dbReference>